<feature type="compositionally biased region" description="Basic and acidic residues" evidence="1">
    <location>
        <begin position="28"/>
        <end position="39"/>
    </location>
</feature>
<feature type="region of interest" description="Disordered" evidence="1">
    <location>
        <begin position="55"/>
        <end position="76"/>
    </location>
</feature>
<protein>
    <submittedName>
        <fullName evidence="2">Uncharacterized protein</fullName>
    </submittedName>
</protein>
<proteinExistence type="predicted"/>
<name>U2MIM5_9BACT</name>
<accession>U2MIM5</accession>
<dbReference type="PATRIC" id="fig|1081904.3.peg.1940"/>
<feature type="region of interest" description="Disordered" evidence="1">
    <location>
        <begin position="1"/>
        <end position="41"/>
    </location>
</feature>
<reference evidence="2 3" key="1">
    <citation type="submission" date="2013-08" db="EMBL/GenBank/DDBJ databases">
        <authorList>
            <person name="Durkin A.S."/>
            <person name="Haft D.R."/>
            <person name="McCorrison J."/>
            <person name="Torralba M."/>
            <person name="Gillis M."/>
            <person name="Haft D.H."/>
            <person name="Methe B."/>
            <person name="Sutton G."/>
            <person name="Nelson K.E."/>
        </authorList>
    </citation>
    <scope>NUCLEOTIDE SEQUENCE [LARGE SCALE GENOMIC DNA]</scope>
    <source>
        <strain evidence="2 3">F0068</strain>
    </source>
</reference>
<dbReference type="AlphaFoldDB" id="U2MIM5"/>
<keyword evidence="3" id="KW-1185">Reference proteome</keyword>
<evidence type="ECO:0000313" key="2">
    <source>
        <dbReference type="EMBL" id="ERJ99088.1"/>
    </source>
</evidence>
<comment type="caution">
    <text evidence="2">The sequence shown here is derived from an EMBL/GenBank/DDBJ whole genome shotgun (WGS) entry which is preliminary data.</text>
</comment>
<dbReference type="EMBL" id="AWET01000044">
    <property type="protein sequence ID" value="ERJ99088.1"/>
    <property type="molecule type" value="Genomic_DNA"/>
</dbReference>
<evidence type="ECO:0000313" key="3">
    <source>
        <dbReference type="Proteomes" id="UP000016600"/>
    </source>
</evidence>
<gene>
    <name evidence="2" type="ORF">HMPREF1218_1163</name>
</gene>
<dbReference type="Proteomes" id="UP000016600">
    <property type="component" value="Unassembled WGS sequence"/>
</dbReference>
<sequence length="76" mass="8511">MMNSNPIKFLTLPPTAAGGEYKPFEPSATRKQDKSDKHFKTFNNNENKTILCERGKQGSCPCSSSDDEHGVHRLLE</sequence>
<evidence type="ECO:0000256" key="1">
    <source>
        <dbReference type="SAM" id="MobiDB-lite"/>
    </source>
</evidence>
<feature type="compositionally biased region" description="Basic and acidic residues" evidence="1">
    <location>
        <begin position="66"/>
        <end position="76"/>
    </location>
</feature>
<organism evidence="2 3">
    <name type="scientific">Hoylesella pleuritidis F0068</name>
    <dbReference type="NCBI Taxonomy" id="1081904"/>
    <lineage>
        <taxon>Bacteria</taxon>
        <taxon>Pseudomonadati</taxon>
        <taxon>Bacteroidota</taxon>
        <taxon>Bacteroidia</taxon>
        <taxon>Bacteroidales</taxon>
        <taxon>Prevotellaceae</taxon>
        <taxon>Hoylesella</taxon>
    </lineage>
</organism>